<comment type="similarity">
    <text evidence="1">Belongs to the CRISP family.</text>
</comment>
<proteinExistence type="inferred from homology"/>
<keyword evidence="3" id="KW-1015">Disulfide bond</keyword>
<dbReference type="OMA" id="DMWIDER"/>
<accession>A0A1U8ART2</accession>
<dbReference type="KEGG" id="nnu:104606772"/>
<dbReference type="GO" id="GO:0098542">
    <property type="term" value="P:defense response to other organism"/>
    <property type="evidence" value="ECO:0007669"/>
    <property type="project" value="UniProtKB-ARBA"/>
</dbReference>
<evidence type="ECO:0000256" key="3">
    <source>
        <dbReference type="ARBA" id="ARBA00023157"/>
    </source>
</evidence>
<sequence length="161" mass="17965">MVGLYKLKLTLLASLVFALFHVSLAQTSPKDYLKAHNEARAKLGIPPLTWDNKLASYAQDYANKRIEDCELLHSTMDYGENIATASWSMSAKEAVDMWIDERPFYDHASNTCKGGDCLHYTQVVWRDSVHLGCAISNCKAGGSFAICLYDPPGNVITQRPY</sequence>
<protein>
    <submittedName>
        <fullName evidence="5">Basic form of pathogenesis-related protein 1-like</fullName>
    </submittedName>
</protein>
<evidence type="ECO:0000313" key="5">
    <source>
        <dbReference type="RefSeq" id="XP_010270442.1"/>
    </source>
</evidence>
<dbReference type="PRINTS" id="PR00837">
    <property type="entry name" value="V5TPXLIKE"/>
</dbReference>
<organism evidence="4 5">
    <name type="scientific">Nelumbo nucifera</name>
    <name type="common">Sacred lotus</name>
    <dbReference type="NCBI Taxonomy" id="4432"/>
    <lineage>
        <taxon>Eukaryota</taxon>
        <taxon>Viridiplantae</taxon>
        <taxon>Streptophyta</taxon>
        <taxon>Embryophyta</taxon>
        <taxon>Tracheophyta</taxon>
        <taxon>Spermatophyta</taxon>
        <taxon>Magnoliopsida</taxon>
        <taxon>Proteales</taxon>
        <taxon>Nelumbonaceae</taxon>
        <taxon>Nelumbo</taxon>
    </lineage>
</organism>
<dbReference type="AlphaFoldDB" id="A0A1U8ART2"/>
<dbReference type="SMART" id="SM00198">
    <property type="entry name" value="SCP"/>
    <property type="match status" value="1"/>
</dbReference>
<dbReference type="FunFam" id="3.40.33.10:FF:000006">
    <property type="entry name" value="Putative pathogenesis-related protein 1"/>
    <property type="match status" value="1"/>
</dbReference>
<evidence type="ECO:0000313" key="4">
    <source>
        <dbReference type="Proteomes" id="UP000189703"/>
    </source>
</evidence>
<dbReference type="SUPFAM" id="SSF55797">
    <property type="entry name" value="PR-1-like"/>
    <property type="match status" value="1"/>
</dbReference>
<dbReference type="CDD" id="cd05381">
    <property type="entry name" value="CAP_PR-1"/>
    <property type="match status" value="1"/>
</dbReference>
<gene>
    <name evidence="5" type="primary">LOC104606772</name>
</gene>
<evidence type="ECO:0000256" key="1">
    <source>
        <dbReference type="ARBA" id="ARBA00009923"/>
    </source>
</evidence>
<evidence type="ECO:0000256" key="2">
    <source>
        <dbReference type="ARBA" id="ARBA00022729"/>
    </source>
</evidence>
<dbReference type="OrthoDB" id="745551at2759"/>
<dbReference type="Gene3D" id="3.40.33.10">
    <property type="entry name" value="CAP"/>
    <property type="match status" value="1"/>
</dbReference>
<dbReference type="GeneID" id="104606772"/>
<dbReference type="GO" id="GO:0005615">
    <property type="term" value="C:extracellular space"/>
    <property type="evidence" value="ECO:0000318"/>
    <property type="project" value="GO_Central"/>
</dbReference>
<dbReference type="InterPro" id="IPR035940">
    <property type="entry name" value="CAP_sf"/>
</dbReference>
<name>A0A1U8ART2_NELNU</name>
<dbReference type="eggNOG" id="KOG3017">
    <property type="taxonomic scope" value="Eukaryota"/>
</dbReference>
<keyword evidence="4" id="KW-1185">Reference proteome</keyword>
<dbReference type="Proteomes" id="UP000189703">
    <property type="component" value="Unplaced"/>
</dbReference>
<dbReference type="InterPro" id="IPR014044">
    <property type="entry name" value="CAP_dom"/>
</dbReference>
<dbReference type="RefSeq" id="XP_010270442.1">
    <property type="nucleotide sequence ID" value="XM_010272140.1"/>
</dbReference>
<dbReference type="Pfam" id="PF00188">
    <property type="entry name" value="CAP"/>
    <property type="match status" value="1"/>
</dbReference>
<dbReference type="InterPro" id="IPR001283">
    <property type="entry name" value="CRISP-related"/>
</dbReference>
<dbReference type="STRING" id="4432.A0A1U8ART2"/>
<keyword evidence="2" id="KW-0732">Signal</keyword>
<dbReference type="PANTHER" id="PTHR10334">
    <property type="entry name" value="CYSTEINE-RICH SECRETORY PROTEIN-RELATED"/>
    <property type="match status" value="1"/>
</dbReference>
<reference evidence="5" key="1">
    <citation type="submission" date="2025-08" db="UniProtKB">
        <authorList>
            <consortium name="RefSeq"/>
        </authorList>
    </citation>
    <scope>IDENTIFICATION</scope>
</reference>